<evidence type="ECO:0000256" key="1">
    <source>
        <dbReference type="SAM" id="MobiDB-lite"/>
    </source>
</evidence>
<dbReference type="EMBL" id="CALTRL010000197">
    <property type="protein sequence ID" value="CAH7667049.1"/>
    <property type="molecule type" value="Genomic_DNA"/>
</dbReference>
<protein>
    <submittedName>
        <fullName evidence="2">Uncharacterized protein</fullName>
    </submittedName>
</protein>
<name>A0AAV0AH38_PHAPC</name>
<evidence type="ECO:0000313" key="3">
    <source>
        <dbReference type="Proteomes" id="UP001153365"/>
    </source>
</evidence>
<accession>A0AAV0AH38</accession>
<gene>
    <name evidence="2" type="ORF">PPACK8108_LOCUS1424</name>
</gene>
<dbReference type="Proteomes" id="UP001153365">
    <property type="component" value="Unassembled WGS sequence"/>
</dbReference>
<feature type="compositionally biased region" description="Basic residues" evidence="1">
    <location>
        <begin position="143"/>
        <end position="152"/>
    </location>
</feature>
<comment type="caution">
    <text evidence="2">The sequence shown here is derived from an EMBL/GenBank/DDBJ whole genome shotgun (WGS) entry which is preliminary data.</text>
</comment>
<organism evidence="2 3">
    <name type="scientific">Phakopsora pachyrhizi</name>
    <name type="common">Asian soybean rust disease fungus</name>
    <dbReference type="NCBI Taxonomy" id="170000"/>
    <lineage>
        <taxon>Eukaryota</taxon>
        <taxon>Fungi</taxon>
        <taxon>Dikarya</taxon>
        <taxon>Basidiomycota</taxon>
        <taxon>Pucciniomycotina</taxon>
        <taxon>Pucciniomycetes</taxon>
        <taxon>Pucciniales</taxon>
        <taxon>Phakopsoraceae</taxon>
        <taxon>Phakopsora</taxon>
    </lineage>
</organism>
<sequence length="324" mass="36937">MTFTVDSDNRPEVDAIRVPSDDSMAIPVGKSRRLSSNHKVEKILSQIDTDKEEEALEVMSSDSDSPNLRMIRLNSILKMFVGALGVVKEEEEEDELEESGSDCSKQKKNRENQRYVILEESDESEYKSGRSRKKFSPEGRKPRSEHHPKKSMLKAPGWNMKKDIAAQHKAERLSIIEQLEKNCENNPGKIINPSEIPPQRKERQPDLKLFSWLSSPRIYGQAPFPPADLGPITLLRKSIEHLTALFVKFCTICVVRFYKWRTDVVMKEVDEVTSEKLPLAQASTQVKLQGLENDEIVTEAWEAVLKSTWPENVVSKVWSAESSK</sequence>
<keyword evidence="3" id="KW-1185">Reference proteome</keyword>
<reference evidence="2" key="1">
    <citation type="submission" date="2022-06" db="EMBL/GenBank/DDBJ databases">
        <authorList>
            <consortium name="SYNGENTA / RWTH Aachen University"/>
        </authorList>
    </citation>
    <scope>NUCLEOTIDE SEQUENCE</scope>
</reference>
<feature type="compositionally biased region" description="Acidic residues" evidence="1">
    <location>
        <begin position="89"/>
        <end position="100"/>
    </location>
</feature>
<proteinExistence type="predicted"/>
<dbReference type="AlphaFoldDB" id="A0AAV0AH38"/>
<feature type="region of interest" description="Disordered" evidence="1">
    <location>
        <begin position="89"/>
        <end position="158"/>
    </location>
</feature>
<evidence type="ECO:0000313" key="2">
    <source>
        <dbReference type="EMBL" id="CAH7667049.1"/>
    </source>
</evidence>